<dbReference type="GO" id="GO:0003964">
    <property type="term" value="F:RNA-directed DNA polymerase activity"/>
    <property type="evidence" value="ECO:0007669"/>
    <property type="project" value="UniProtKB-KW"/>
</dbReference>
<dbReference type="InterPro" id="IPR054722">
    <property type="entry name" value="PolX-like_BBD"/>
</dbReference>
<keyword evidence="3" id="KW-0472">Membrane</keyword>
<dbReference type="EMBL" id="BKCJ010000232">
    <property type="protein sequence ID" value="GEU31241.1"/>
    <property type="molecule type" value="Genomic_DNA"/>
</dbReference>
<feature type="domain" description="Reverse transcriptase Ty1/copia-type" evidence="4">
    <location>
        <begin position="320"/>
        <end position="359"/>
    </location>
</feature>
<comment type="caution">
    <text evidence="6">The sequence shown here is derived from an EMBL/GenBank/DDBJ whole genome shotgun (WGS) entry which is preliminary data.</text>
</comment>
<sequence length="1776" mass="202688">MAPHVHRLSSYASQHLVRLFEMLSRKNAKLAEIKNDKMQIIDSQLKDDDKLPEYTNCIFVYRLLEDHTGNTKCNPDLCTAKPRGQSEKPLIGLRKMICDGGGRKLATACKGYYFDVSMSNIDINKLYDMEDAYEAIKTRNLEDDRVEEARLQTLITKFENMKMLDNGTIDEYTAKLSGPNIPTGIMTQVEEDDVAHTHEVVAEVVVGQLSKPRFGDGSCVSIKGKGSILFHDKNKEQKLLKDVYYIPSLRSNVITLGQATISSYDISIRGTFTVLCNDIQENGTNKVVNEEANPHSYSVTVHNPVLETNPKSKKDKSGSDDMSILIAQLETIQLLIALAARRGWKIHHLDVKTAFLNGDRKKLDSTLKMMSCLRYILHTHPDLNYSIGVQTTVALSSCEAKFMAATAVVCQAIWLRDVLAEVTENKQVIVEHVFGENQRSDPLTKALARIRFMNYLEEQTDGEAMINSIKNGDQPLPRVTQVSIAGTSSTKQPHLKDKSMWSDQEKKIQKIDRLARTILIQGLPNDIYSLIDSNKIAKDLWDALARHMLGSEYVINDLKKCGYSKDNCELNFKFLNNLQPKWKQYATMMRENKNLMDINIDALYNILKQTQRDVNDAMGLKKKTVVVSSDPLALIAEKTKVSKRKEKVAVSSDSEGSDEDDFSELKKVVVLLGKSFNRKKFYSKPTNNNLRTSSASNSANKKQEYVKSDDKKEDKKVEEKKRDMSKVKCYNCKKRTLRQRLHESQEDHAWMESSSDSDQKINANMVFMAQIEKVLSDSKKSLSSSEDTIAEVSYYTSESKSESEYKTSEYYDNSTTYGLFVDNNDDQEIFHDSSEIFSENLIESQIDHNESDVTHNDFENVAKLINQMIKEFDKKIAKYHKRLKKANQQCNDFENQNKYLKDKYDVLKNQATTFEEKNNELNEQIKVLIEKNTDLLTQTNVLKEKLKVKHVVIDTYAECQEKYAKLEAERYEYMIRYSAYFDNDKQHRKQIADQETLFDKMSYQAKDLRPTLYDEKVINLGYTSRFLTHSDEALEIEKFKRARENKIEFAYDYGDLNASYVNEKINFLDDYFQEIMNPDFDKIDSSFQQTSSLKPYVPTVILEKIIIDLEDEVVSLLAKEKENLETIESLKSKDLDTLSSVRRPKPSGVMWQKKGSSNIVKADLSFINHSNLNKNVKRYNRKDLLSCNNSHIVDTKSEYDCNAAMHADCNSYDVDVNDLFVFDDVNIRKSQIVQICLWIIDLGCSKHMTGNRALLTNFVEKFLGTYAVVIVWSEPLFMQKNTIVCLKLRNADVSGNRQTNCVKWIQHEREDMRVRFNPLTKALVTLNHSQRRCLKPTTYVHQIKDTMYYCNSSDEDVSHILFSCPLAVAVSQLVCRWWDVGWTSLGSYSEQLSWFNAIRLGSKVKCLFEGVLYVTWWCLWNFRNQSIFSVQKPRRAVNFDDIVTRSFLGVPLDVIVLLVGIVGVSILFCFLNAENEMGINIDSPIPFSSTNKHENALPFHFLLSIPPLLVQHEVDSHNNFISIIDNDNTSLVAFPESIRLLMYHVPDDCMVNVFLRSGISVVGFGVCTETSDVKLVMINTSIPTHWVVKVFASSSRAWTSVSFDPPFESCDLSWKQESVNGFIYWLGYDNVGLGPGISACTAMSGRIIVTAGRLRPPEGHGISVVDFGVCAETSDVKLVMINTSIPTHWVVKVFASSSRAWTSVSFDPPFESCDLSWKQESVNGFIYWLGYDNVGLGPGIRSNLIVSFDLKSEMLGRVHIPDILVHSKYLGLYKRN</sequence>
<feature type="compositionally biased region" description="Polar residues" evidence="2">
    <location>
        <begin position="684"/>
        <end position="700"/>
    </location>
</feature>
<dbReference type="InterPro" id="IPR013103">
    <property type="entry name" value="RVT_2"/>
</dbReference>
<evidence type="ECO:0000256" key="3">
    <source>
        <dbReference type="SAM" id="Phobius"/>
    </source>
</evidence>
<keyword evidence="3" id="KW-1133">Transmembrane helix</keyword>
<organism evidence="6">
    <name type="scientific">Tanacetum cinerariifolium</name>
    <name type="common">Dalmatian daisy</name>
    <name type="synonym">Chrysanthemum cinerariifolium</name>
    <dbReference type="NCBI Taxonomy" id="118510"/>
    <lineage>
        <taxon>Eukaryota</taxon>
        <taxon>Viridiplantae</taxon>
        <taxon>Streptophyta</taxon>
        <taxon>Embryophyta</taxon>
        <taxon>Tracheophyta</taxon>
        <taxon>Spermatophyta</taxon>
        <taxon>Magnoliopsida</taxon>
        <taxon>eudicotyledons</taxon>
        <taxon>Gunneridae</taxon>
        <taxon>Pentapetalae</taxon>
        <taxon>asterids</taxon>
        <taxon>campanulids</taxon>
        <taxon>Asterales</taxon>
        <taxon>Asteraceae</taxon>
        <taxon>Asteroideae</taxon>
        <taxon>Anthemideae</taxon>
        <taxon>Anthemidinae</taxon>
        <taxon>Tanacetum</taxon>
    </lineage>
</organism>
<feature type="region of interest" description="Disordered" evidence="2">
    <location>
        <begin position="682"/>
        <end position="720"/>
    </location>
</feature>
<keyword evidence="6" id="KW-0548">Nucleotidyltransferase</keyword>
<accession>A0A6L2J355</accession>
<keyword evidence="3" id="KW-0812">Transmembrane</keyword>
<evidence type="ECO:0000256" key="1">
    <source>
        <dbReference type="SAM" id="Coils"/>
    </source>
</evidence>
<feature type="compositionally biased region" description="Basic and acidic residues" evidence="2">
    <location>
        <begin position="701"/>
        <end position="720"/>
    </location>
</feature>
<keyword evidence="6" id="KW-0695">RNA-directed DNA polymerase</keyword>
<keyword evidence="1" id="KW-0175">Coiled coil</keyword>
<evidence type="ECO:0000313" key="6">
    <source>
        <dbReference type="EMBL" id="GEU31241.1"/>
    </source>
</evidence>
<dbReference type="Pfam" id="PF22936">
    <property type="entry name" value="Pol_BBD"/>
    <property type="match status" value="1"/>
</dbReference>
<name>A0A6L2J355_TANCI</name>
<feature type="domain" description="Retrovirus-related Pol polyprotein from transposon TNT 1-94-like beta-barrel" evidence="5">
    <location>
        <begin position="210"/>
        <end position="261"/>
    </location>
</feature>
<evidence type="ECO:0000256" key="2">
    <source>
        <dbReference type="SAM" id="MobiDB-lite"/>
    </source>
</evidence>
<protein>
    <submittedName>
        <fullName evidence="6">RNA-directed DNA polymerase, eukaryota</fullName>
    </submittedName>
</protein>
<reference evidence="6" key="1">
    <citation type="journal article" date="2019" name="Sci. Rep.">
        <title>Draft genome of Tanacetum cinerariifolium, the natural source of mosquito coil.</title>
        <authorList>
            <person name="Yamashiro T."/>
            <person name="Shiraishi A."/>
            <person name="Satake H."/>
            <person name="Nakayama K."/>
        </authorList>
    </citation>
    <scope>NUCLEOTIDE SEQUENCE</scope>
</reference>
<proteinExistence type="predicted"/>
<feature type="transmembrane region" description="Helical" evidence="3">
    <location>
        <begin position="1447"/>
        <end position="1471"/>
    </location>
</feature>
<keyword evidence="6" id="KW-0808">Transferase</keyword>
<evidence type="ECO:0000259" key="5">
    <source>
        <dbReference type="Pfam" id="PF22936"/>
    </source>
</evidence>
<feature type="coiled-coil region" evidence="1">
    <location>
        <begin position="869"/>
        <end position="938"/>
    </location>
</feature>
<gene>
    <name evidence="6" type="ORF">Tci_003219</name>
</gene>
<evidence type="ECO:0000259" key="4">
    <source>
        <dbReference type="Pfam" id="PF07727"/>
    </source>
</evidence>
<dbReference type="Pfam" id="PF07727">
    <property type="entry name" value="RVT_2"/>
    <property type="match status" value="1"/>
</dbReference>